<dbReference type="SUPFAM" id="SSF52172">
    <property type="entry name" value="CheY-like"/>
    <property type="match status" value="1"/>
</dbReference>
<evidence type="ECO:0000256" key="3">
    <source>
        <dbReference type="PROSITE-ProRule" id="PRU00169"/>
    </source>
</evidence>
<dbReference type="OrthoDB" id="9796655at2"/>
<accession>A0A518IFT7</accession>
<dbReference type="KEGG" id="gfm:Enr17x_40050"/>
<dbReference type="EMBL" id="CP037452">
    <property type="protein sequence ID" value="QDV51946.1"/>
    <property type="molecule type" value="Genomic_DNA"/>
</dbReference>
<dbReference type="SMART" id="SM00421">
    <property type="entry name" value="HTH_LUXR"/>
    <property type="match status" value="1"/>
</dbReference>
<dbReference type="CDD" id="cd06170">
    <property type="entry name" value="LuxR_C_like"/>
    <property type="match status" value="1"/>
</dbReference>
<feature type="modified residue" description="4-aspartylphosphate" evidence="3">
    <location>
        <position position="66"/>
    </location>
</feature>
<dbReference type="PROSITE" id="PS50043">
    <property type="entry name" value="HTH_LUXR_2"/>
    <property type="match status" value="1"/>
</dbReference>
<dbReference type="InterPro" id="IPR001789">
    <property type="entry name" value="Sig_transdc_resp-reg_receiver"/>
</dbReference>
<dbReference type="InterPro" id="IPR011006">
    <property type="entry name" value="CheY-like_superfamily"/>
</dbReference>
<dbReference type="GO" id="GO:0006355">
    <property type="term" value="P:regulation of DNA-templated transcription"/>
    <property type="evidence" value="ECO:0007669"/>
    <property type="project" value="InterPro"/>
</dbReference>
<keyword evidence="7" id="KW-1185">Reference proteome</keyword>
<proteinExistence type="predicted"/>
<dbReference type="Proteomes" id="UP000318313">
    <property type="component" value="Chromosome"/>
</dbReference>
<evidence type="ECO:0000259" key="5">
    <source>
        <dbReference type="PROSITE" id="PS50110"/>
    </source>
</evidence>
<dbReference type="InterPro" id="IPR039420">
    <property type="entry name" value="WalR-like"/>
</dbReference>
<evidence type="ECO:0000259" key="4">
    <source>
        <dbReference type="PROSITE" id="PS50043"/>
    </source>
</evidence>
<dbReference type="InterPro" id="IPR058245">
    <property type="entry name" value="NreC/VraR/RcsB-like_REC"/>
</dbReference>
<feature type="domain" description="Response regulatory" evidence="5">
    <location>
        <begin position="15"/>
        <end position="131"/>
    </location>
</feature>
<dbReference type="GO" id="GO:0000160">
    <property type="term" value="P:phosphorelay signal transduction system"/>
    <property type="evidence" value="ECO:0007669"/>
    <property type="project" value="InterPro"/>
</dbReference>
<keyword evidence="2" id="KW-0238">DNA-binding</keyword>
<protein>
    <submittedName>
        <fullName evidence="6">Oxygen regulatory protein NreC</fullName>
    </submittedName>
</protein>
<name>A0A518IFT7_9PLAN</name>
<evidence type="ECO:0000313" key="7">
    <source>
        <dbReference type="Proteomes" id="UP000318313"/>
    </source>
</evidence>
<evidence type="ECO:0000256" key="1">
    <source>
        <dbReference type="ARBA" id="ARBA00022553"/>
    </source>
</evidence>
<gene>
    <name evidence="6" type="primary">nreC</name>
    <name evidence="6" type="ORF">Enr17x_40050</name>
</gene>
<dbReference type="Gene3D" id="3.40.50.2300">
    <property type="match status" value="1"/>
</dbReference>
<evidence type="ECO:0000313" key="6">
    <source>
        <dbReference type="EMBL" id="QDV51946.1"/>
    </source>
</evidence>
<dbReference type="Pfam" id="PF00196">
    <property type="entry name" value="GerE"/>
    <property type="match status" value="1"/>
</dbReference>
<evidence type="ECO:0000256" key="2">
    <source>
        <dbReference type="ARBA" id="ARBA00023125"/>
    </source>
</evidence>
<dbReference type="InterPro" id="IPR000792">
    <property type="entry name" value="Tscrpt_reg_LuxR_C"/>
</dbReference>
<dbReference type="PROSITE" id="PS00622">
    <property type="entry name" value="HTH_LUXR_1"/>
    <property type="match status" value="1"/>
</dbReference>
<feature type="domain" description="HTH luxR-type" evidence="4">
    <location>
        <begin position="157"/>
        <end position="222"/>
    </location>
</feature>
<dbReference type="PROSITE" id="PS50110">
    <property type="entry name" value="RESPONSE_REGULATORY"/>
    <property type="match status" value="1"/>
</dbReference>
<dbReference type="CDD" id="cd17535">
    <property type="entry name" value="REC_NarL-like"/>
    <property type="match status" value="1"/>
</dbReference>
<dbReference type="SUPFAM" id="SSF46894">
    <property type="entry name" value="C-terminal effector domain of the bipartite response regulators"/>
    <property type="match status" value="1"/>
</dbReference>
<sequence>MEEPKRDQTDCLKTRIMIVDDHPIVREGYVRLIERRKDLQTCAQAGSKAEAIQLIMQNPPDLIIVDISLTDGSGLELIKDIKAQFQEIRILAVSMHDESLFAERSIRAGALGFVNKQQAPEQLIKAIDQVIQGKVYLSPEVTERMICRSIGSDNYSAQSPIESLSDRELEVFEQIGHGETTRQIANKLNLSSKTIETYRENIKHKLNLANATELTGHAIQWVLENK</sequence>
<dbReference type="GO" id="GO:0003677">
    <property type="term" value="F:DNA binding"/>
    <property type="evidence" value="ECO:0007669"/>
    <property type="project" value="UniProtKB-KW"/>
</dbReference>
<dbReference type="PRINTS" id="PR00038">
    <property type="entry name" value="HTHLUXR"/>
</dbReference>
<reference evidence="6 7" key="1">
    <citation type="submission" date="2019-03" db="EMBL/GenBank/DDBJ databases">
        <title>Deep-cultivation of Planctomycetes and their phenomic and genomic characterization uncovers novel biology.</title>
        <authorList>
            <person name="Wiegand S."/>
            <person name="Jogler M."/>
            <person name="Boedeker C."/>
            <person name="Pinto D."/>
            <person name="Vollmers J."/>
            <person name="Rivas-Marin E."/>
            <person name="Kohn T."/>
            <person name="Peeters S.H."/>
            <person name="Heuer A."/>
            <person name="Rast P."/>
            <person name="Oberbeckmann S."/>
            <person name="Bunk B."/>
            <person name="Jeske O."/>
            <person name="Meyerdierks A."/>
            <person name="Storesund J.E."/>
            <person name="Kallscheuer N."/>
            <person name="Luecker S."/>
            <person name="Lage O.M."/>
            <person name="Pohl T."/>
            <person name="Merkel B.J."/>
            <person name="Hornburger P."/>
            <person name="Mueller R.-W."/>
            <person name="Bruemmer F."/>
            <person name="Labrenz M."/>
            <person name="Spormann A.M."/>
            <person name="Op den Camp H."/>
            <person name="Overmann J."/>
            <person name="Amann R."/>
            <person name="Jetten M.S.M."/>
            <person name="Mascher T."/>
            <person name="Medema M.H."/>
            <person name="Devos D.P."/>
            <person name="Kaster A.-K."/>
            <person name="Ovreas L."/>
            <person name="Rohde M."/>
            <person name="Galperin M.Y."/>
            <person name="Jogler C."/>
        </authorList>
    </citation>
    <scope>NUCLEOTIDE SEQUENCE [LARGE SCALE GENOMIC DNA]</scope>
    <source>
        <strain evidence="6 7">Enr17</strain>
    </source>
</reference>
<dbReference type="RefSeq" id="WP_145311329.1">
    <property type="nucleotide sequence ID" value="NZ_CP037452.1"/>
</dbReference>
<dbReference type="SMART" id="SM00448">
    <property type="entry name" value="REC"/>
    <property type="match status" value="1"/>
</dbReference>
<keyword evidence="1 3" id="KW-0597">Phosphoprotein</keyword>
<dbReference type="PANTHER" id="PTHR43214:SF43">
    <property type="entry name" value="TWO-COMPONENT RESPONSE REGULATOR"/>
    <property type="match status" value="1"/>
</dbReference>
<dbReference type="PANTHER" id="PTHR43214">
    <property type="entry name" value="TWO-COMPONENT RESPONSE REGULATOR"/>
    <property type="match status" value="1"/>
</dbReference>
<dbReference type="AlphaFoldDB" id="A0A518IFT7"/>
<dbReference type="Pfam" id="PF00072">
    <property type="entry name" value="Response_reg"/>
    <property type="match status" value="1"/>
</dbReference>
<dbReference type="InterPro" id="IPR016032">
    <property type="entry name" value="Sig_transdc_resp-reg_C-effctor"/>
</dbReference>
<organism evidence="6 7">
    <name type="scientific">Gimesia fumaroli</name>
    <dbReference type="NCBI Taxonomy" id="2527976"/>
    <lineage>
        <taxon>Bacteria</taxon>
        <taxon>Pseudomonadati</taxon>
        <taxon>Planctomycetota</taxon>
        <taxon>Planctomycetia</taxon>
        <taxon>Planctomycetales</taxon>
        <taxon>Planctomycetaceae</taxon>
        <taxon>Gimesia</taxon>
    </lineage>
</organism>